<dbReference type="EMBL" id="CANTFL010000080">
    <property type="protein sequence ID" value="CAI5711095.1"/>
    <property type="molecule type" value="Genomic_DNA"/>
</dbReference>
<comment type="caution">
    <text evidence="1">The sequence shown here is derived from an EMBL/GenBank/DDBJ whole genome shotgun (WGS) entry which is preliminary data.</text>
</comment>
<keyword evidence="2" id="KW-1185">Reference proteome</keyword>
<name>A0AAV0SYR8_HYABA</name>
<accession>A0AAV0SYR8</accession>
<gene>
    <name evidence="1" type="ORF">HBR001_LOCUS592</name>
</gene>
<dbReference type="Proteomes" id="UP001162031">
    <property type="component" value="Unassembled WGS sequence"/>
</dbReference>
<evidence type="ECO:0000313" key="2">
    <source>
        <dbReference type="Proteomes" id="UP001162031"/>
    </source>
</evidence>
<evidence type="ECO:0000313" key="1">
    <source>
        <dbReference type="EMBL" id="CAI5711095.1"/>
    </source>
</evidence>
<protein>
    <recommendedName>
        <fullName evidence="3">Outer kinetochore protein DAD4</fullName>
    </recommendedName>
</protein>
<proteinExistence type="predicted"/>
<sequence>MDREKAQAYAALAAQMTELHTSIALLAQNVEKMARTDAEVAAMTCIFNGVFKNAAQQTNYRDTSTTSA</sequence>
<evidence type="ECO:0008006" key="3">
    <source>
        <dbReference type="Google" id="ProtNLM"/>
    </source>
</evidence>
<reference evidence="1" key="1">
    <citation type="submission" date="2022-12" db="EMBL/GenBank/DDBJ databases">
        <authorList>
            <person name="Webb A."/>
        </authorList>
    </citation>
    <scope>NUCLEOTIDE SEQUENCE</scope>
    <source>
        <strain evidence="1">Hp1</strain>
    </source>
</reference>
<organism evidence="1 2">
    <name type="scientific">Hyaloperonospora brassicae</name>
    <name type="common">Brassica downy mildew</name>
    <name type="synonym">Peronospora brassicae</name>
    <dbReference type="NCBI Taxonomy" id="162125"/>
    <lineage>
        <taxon>Eukaryota</taxon>
        <taxon>Sar</taxon>
        <taxon>Stramenopiles</taxon>
        <taxon>Oomycota</taxon>
        <taxon>Peronosporomycetes</taxon>
        <taxon>Peronosporales</taxon>
        <taxon>Peronosporaceae</taxon>
        <taxon>Hyaloperonospora</taxon>
    </lineage>
</organism>
<dbReference type="AlphaFoldDB" id="A0AAV0SYR8"/>